<evidence type="ECO:0000313" key="2">
    <source>
        <dbReference type="EMBL" id="BCY25033.1"/>
    </source>
</evidence>
<keyword evidence="1" id="KW-0812">Transmembrane</keyword>
<reference evidence="2" key="1">
    <citation type="submission" date="2021-06" db="EMBL/GenBank/DDBJ databases">
        <title>Genome sequence of Cutibacterium modestum strain KB17-24694.</title>
        <authorList>
            <person name="Dekio I."/>
            <person name="Asahina A."/>
            <person name="Nishida M."/>
        </authorList>
    </citation>
    <scope>NUCLEOTIDE SEQUENCE</scope>
    <source>
        <strain evidence="2">KB17-24694</strain>
    </source>
</reference>
<dbReference type="AlphaFoldDB" id="A0AAD1KNF8"/>
<feature type="transmembrane region" description="Helical" evidence="1">
    <location>
        <begin position="35"/>
        <end position="56"/>
    </location>
</feature>
<evidence type="ECO:0000313" key="3">
    <source>
        <dbReference type="Proteomes" id="UP000825072"/>
    </source>
</evidence>
<feature type="transmembrane region" description="Helical" evidence="1">
    <location>
        <begin position="63"/>
        <end position="82"/>
    </location>
</feature>
<dbReference type="EMBL" id="AP024747">
    <property type="protein sequence ID" value="BCY25033.1"/>
    <property type="molecule type" value="Genomic_DNA"/>
</dbReference>
<evidence type="ECO:0008006" key="4">
    <source>
        <dbReference type="Google" id="ProtNLM"/>
    </source>
</evidence>
<protein>
    <recommendedName>
        <fullName evidence="4">AtpZ/AtpI family protein</fullName>
    </recommendedName>
</protein>
<name>A0AAD1KNF8_9ACTN</name>
<gene>
    <name evidence="2" type="ORF">KB1_10230</name>
</gene>
<proteinExistence type="predicted"/>
<sequence>MNTNGAMAAKVGMDMGTNSMTRTSTSSAPSSNDDAWGVLSYVLAGMLFYGGIGWLLSSRFHQMWIFVVGMIVGLAASVYLIVKRYGVVPDQNDDQEGQ</sequence>
<keyword evidence="1" id="KW-1133">Transmembrane helix</keyword>
<keyword evidence="1" id="KW-0472">Membrane</keyword>
<evidence type="ECO:0000256" key="1">
    <source>
        <dbReference type="SAM" id="Phobius"/>
    </source>
</evidence>
<organism evidence="2 3">
    <name type="scientific">Cutibacterium modestum</name>
    <dbReference type="NCBI Taxonomy" id="2559073"/>
    <lineage>
        <taxon>Bacteria</taxon>
        <taxon>Bacillati</taxon>
        <taxon>Actinomycetota</taxon>
        <taxon>Actinomycetes</taxon>
        <taxon>Propionibacteriales</taxon>
        <taxon>Propionibacteriaceae</taxon>
        <taxon>Cutibacterium</taxon>
    </lineage>
</organism>
<accession>A0AAD1KNF8</accession>
<dbReference type="Proteomes" id="UP000825072">
    <property type="component" value="Chromosome 1"/>
</dbReference>